<dbReference type="Pfam" id="PF00135">
    <property type="entry name" value="COesterase"/>
    <property type="match status" value="1"/>
</dbReference>
<keyword evidence="4" id="KW-1185">Reference proteome</keyword>
<feature type="domain" description="Carboxylesterase type B" evidence="2">
    <location>
        <begin position="44"/>
        <end position="531"/>
    </location>
</feature>
<evidence type="ECO:0000256" key="1">
    <source>
        <dbReference type="SAM" id="SignalP"/>
    </source>
</evidence>
<dbReference type="AlphaFoldDB" id="F4P1M2"/>
<dbReference type="InterPro" id="IPR050309">
    <property type="entry name" value="Type-B_Carboxylest/Lipase"/>
</dbReference>
<dbReference type="FunCoup" id="F4P1M2">
    <property type="interactions" value="2"/>
</dbReference>
<evidence type="ECO:0000313" key="3">
    <source>
        <dbReference type="EMBL" id="EGF80667.1"/>
    </source>
</evidence>
<dbReference type="SUPFAM" id="SSF53474">
    <property type="entry name" value="alpha/beta-Hydrolases"/>
    <property type="match status" value="1"/>
</dbReference>
<dbReference type="OMA" id="GQINEMY"/>
<dbReference type="GeneID" id="18240610"/>
<evidence type="ECO:0000259" key="2">
    <source>
        <dbReference type="Pfam" id="PF00135"/>
    </source>
</evidence>
<dbReference type="ESTHER" id="batde-f4p1m2">
    <property type="family name" value="Fungal_carboxylesterase_lipase"/>
</dbReference>
<dbReference type="InParanoid" id="F4P1M2"/>
<dbReference type="PANTHER" id="PTHR11559">
    <property type="entry name" value="CARBOXYLESTERASE"/>
    <property type="match status" value="1"/>
</dbReference>
<dbReference type="RefSeq" id="XP_006678574.1">
    <property type="nucleotide sequence ID" value="XM_006678511.1"/>
</dbReference>
<dbReference type="STRING" id="684364.F4P1M2"/>
<dbReference type="HOGENOM" id="CLU_006586_16_4_1"/>
<accession>F4P1M2</accession>
<name>F4P1M2_BATDJ</name>
<dbReference type="InterPro" id="IPR002018">
    <property type="entry name" value="CarbesteraseB"/>
</dbReference>
<dbReference type="Gene3D" id="3.40.50.1820">
    <property type="entry name" value="alpha/beta hydrolase"/>
    <property type="match status" value="1"/>
</dbReference>
<proteinExistence type="predicted"/>
<reference evidence="3 4" key="1">
    <citation type="submission" date="2009-12" db="EMBL/GenBank/DDBJ databases">
        <title>The draft genome of Batrachochytrium dendrobatidis.</title>
        <authorList>
            <consortium name="US DOE Joint Genome Institute (JGI-PGF)"/>
            <person name="Kuo A."/>
            <person name="Salamov A."/>
            <person name="Schmutz J."/>
            <person name="Lucas S."/>
            <person name="Pitluck S."/>
            <person name="Rosenblum E."/>
            <person name="Stajich J."/>
            <person name="Eisen M."/>
            <person name="Grigoriev I.V."/>
        </authorList>
    </citation>
    <scope>NUCLEOTIDE SEQUENCE [LARGE SCALE GENOMIC DNA]</scope>
    <source>
        <strain evidence="4">JAM81 / FGSC 10211</strain>
    </source>
</reference>
<organism evidence="3 4">
    <name type="scientific">Batrachochytrium dendrobatidis (strain JAM81 / FGSC 10211)</name>
    <name type="common">Frog chytrid fungus</name>
    <dbReference type="NCBI Taxonomy" id="684364"/>
    <lineage>
        <taxon>Eukaryota</taxon>
        <taxon>Fungi</taxon>
        <taxon>Fungi incertae sedis</taxon>
        <taxon>Chytridiomycota</taxon>
        <taxon>Chytridiomycota incertae sedis</taxon>
        <taxon>Chytridiomycetes</taxon>
        <taxon>Rhizophydiales</taxon>
        <taxon>Rhizophydiales incertae sedis</taxon>
        <taxon>Batrachochytrium</taxon>
    </lineage>
</organism>
<gene>
    <name evidence="3" type="ORF">BATDEDRAFT_34961</name>
</gene>
<dbReference type="Proteomes" id="UP000007241">
    <property type="component" value="Unassembled WGS sequence"/>
</dbReference>
<dbReference type="InterPro" id="IPR029058">
    <property type="entry name" value="AB_hydrolase_fold"/>
</dbReference>
<feature type="signal peptide" evidence="1">
    <location>
        <begin position="1"/>
        <end position="21"/>
    </location>
</feature>
<feature type="chain" id="PRO_5003312676" description="Carboxylesterase type B domain-containing protein" evidence="1">
    <location>
        <begin position="22"/>
        <end position="631"/>
    </location>
</feature>
<sequence>MVSFSKILNYVVLVSLPLTSASPTPGVFDSLFVDANYNPLVPHPMIQLDYGMFLGNFLNNMRTAQFLGIPYAMPPIGDNRFRPPQPPISIGAGMVYNSTVHGSACMQNPLSTGFTSSTLKMSENCLNLDVYLPVQYNGVYSSGLPVVVYFYGGDFDHGHNSQPYYNGDSFLQAQATDRQVIIVVPNYRTNVFGFMASQELASEGSLNPGLLDQVAALKWVKKYIKGFGGNPNNVVAWGHSAGATSISLHLMGNGGNSSYFNRMILQSGGMASVLNTPKLVQPDFTKLATAVGCNTTATTTTMACMRNVDANVLSNAANNLNFRYYPVVDGQYLIEQPSSALAAQRVRKIDSVITTVTNEGTRFAIDSSVSNIKSDSTYRRGSVSFLNTSSSNAFDLYYPASANSSALKITSDSYGDSEYNAPAFQLAQYLVSGSNPVAVYKGRFNIKPSIVANQRYKAIGVFHESDLPFMWAYSPELSSTNLEQTVSNALIIGMIDFICSIAPRLALSNIPSNISSYNWPQYTASNPTQVVWQTEAPIIQETTATSTIAKQWKTLQKVEIGFNYRIKAERELKLQLEAHIPDKKREYHVGQEQICKVNESHTDMGLDTDFNTAGTLDSLNGVVENPVIPTI</sequence>
<dbReference type="OrthoDB" id="408631at2759"/>
<evidence type="ECO:0000313" key="4">
    <source>
        <dbReference type="Proteomes" id="UP000007241"/>
    </source>
</evidence>
<dbReference type="EMBL" id="GL882883">
    <property type="protein sequence ID" value="EGF80667.1"/>
    <property type="molecule type" value="Genomic_DNA"/>
</dbReference>
<protein>
    <recommendedName>
        <fullName evidence="2">Carboxylesterase type B domain-containing protein</fullName>
    </recommendedName>
</protein>
<keyword evidence="1" id="KW-0732">Signal</keyword>